<evidence type="ECO:0000256" key="7">
    <source>
        <dbReference type="PROSITE-ProRule" id="PRU01379"/>
    </source>
</evidence>
<comment type="cofactor">
    <cofactor evidence="1">
        <name>Zn(2+)</name>
        <dbReference type="ChEBI" id="CHEBI:29105"/>
    </cofactor>
</comment>
<evidence type="ECO:0000259" key="8">
    <source>
        <dbReference type="PROSITE" id="PS52035"/>
    </source>
</evidence>
<feature type="domain" description="Peptidase M14" evidence="8">
    <location>
        <begin position="105"/>
        <end position="414"/>
    </location>
</feature>
<dbReference type="SUPFAM" id="SSF53187">
    <property type="entry name" value="Zn-dependent exopeptidases"/>
    <property type="match status" value="1"/>
</dbReference>
<keyword evidence="6" id="KW-0482">Metalloprotease</keyword>
<evidence type="ECO:0000256" key="4">
    <source>
        <dbReference type="ARBA" id="ARBA00022801"/>
    </source>
</evidence>
<dbReference type="InterPro" id="IPR000834">
    <property type="entry name" value="Peptidase_M14"/>
</dbReference>
<dbReference type="PRINTS" id="PR00765">
    <property type="entry name" value="CRBOXYPTASEA"/>
</dbReference>
<evidence type="ECO:0000256" key="2">
    <source>
        <dbReference type="ARBA" id="ARBA00005988"/>
    </source>
</evidence>
<dbReference type="Gene3D" id="3.40.630.10">
    <property type="entry name" value="Zn peptidases"/>
    <property type="match status" value="1"/>
</dbReference>
<keyword evidence="5" id="KW-0862">Zinc</keyword>
<evidence type="ECO:0000313" key="9">
    <source>
        <dbReference type="EMBL" id="CAG5113228.1"/>
    </source>
</evidence>
<comment type="similarity">
    <text evidence="2 7">Belongs to the peptidase M14 family.</text>
</comment>
<proteinExistence type="inferred from homology"/>
<dbReference type="PANTHER" id="PTHR11705:SF143">
    <property type="entry name" value="SLL0236 PROTEIN"/>
    <property type="match status" value="1"/>
</dbReference>
<organism evidence="9 10">
    <name type="scientific">Oikopleura dioica</name>
    <name type="common">Tunicate</name>
    <dbReference type="NCBI Taxonomy" id="34765"/>
    <lineage>
        <taxon>Eukaryota</taxon>
        <taxon>Metazoa</taxon>
        <taxon>Chordata</taxon>
        <taxon>Tunicata</taxon>
        <taxon>Appendicularia</taxon>
        <taxon>Copelata</taxon>
        <taxon>Oikopleuridae</taxon>
        <taxon>Oikopleura</taxon>
    </lineage>
</organism>
<reference evidence="9 10" key="1">
    <citation type="submission" date="2021-04" db="EMBL/GenBank/DDBJ databases">
        <authorList>
            <person name="Bliznina A."/>
        </authorList>
    </citation>
    <scope>NUCLEOTIDE SEQUENCE [LARGE SCALE GENOMIC DNA]</scope>
</reference>
<evidence type="ECO:0000256" key="5">
    <source>
        <dbReference type="ARBA" id="ARBA00022833"/>
    </source>
</evidence>
<dbReference type="SMART" id="SM00631">
    <property type="entry name" value="Zn_pept"/>
    <property type="match status" value="1"/>
</dbReference>
<evidence type="ECO:0000256" key="3">
    <source>
        <dbReference type="ARBA" id="ARBA00022670"/>
    </source>
</evidence>
<keyword evidence="4" id="KW-0378">Hydrolase</keyword>
<accession>A0ABN7T5X0</accession>
<dbReference type="EMBL" id="OU015567">
    <property type="protein sequence ID" value="CAG5113228.1"/>
    <property type="molecule type" value="Genomic_DNA"/>
</dbReference>
<gene>
    <name evidence="9" type="ORF">OKIOD_LOCUS16118</name>
</gene>
<dbReference type="PANTHER" id="PTHR11705">
    <property type="entry name" value="PROTEASE FAMILY M14 CARBOXYPEPTIDASE A,B"/>
    <property type="match status" value="1"/>
</dbReference>
<protein>
    <submittedName>
        <fullName evidence="9">Oidioi.mRNA.OKI2018_I69.chr2.g7353.t1.cds</fullName>
    </submittedName>
</protein>
<name>A0ABN7T5X0_OIKDI</name>
<sequence length="417" mass="47502">MKPFPSLLGLASCWKDYSGYQKISIDFKSADVGRKIVSYLETLPSYDEWQLDQQRVEFIVSQDDHHVLLTAMDDFFHDIESVKSSRFSIPEPDVPTGLYLEEYDQYLTNDQLDEWFDWLAISFSDLDNGFVLRQEEIGRSYENRAMKGFSLRNPSKDLPWIVIDCGIHSREFISHATCRNLLINLAECAANDASCDTEFSNFYEFNWYIMPNLNPDGYEYNWTTDRMWRKNRTPTQGSICKGVDLNRNSDIAWSTVGASGEPCSNTYYGTGPFSEPEMAAWNTTIGSIHEQGKIEVYISFHAYAQKLLSSWAVDFSIIADEPPTLEELQAAGAAASQAMTEQHGETYLYGQSRDSLYPSSGTSKDYAMDVLEVPLSWTWELRDTGEYGFLLPSDQIMPVWDEVKAGLIEVAKYVLGK</sequence>
<evidence type="ECO:0000313" key="10">
    <source>
        <dbReference type="Proteomes" id="UP001158576"/>
    </source>
</evidence>
<keyword evidence="3" id="KW-0645">Protease</keyword>
<evidence type="ECO:0000256" key="1">
    <source>
        <dbReference type="ARBA" id="ARBA00001947"/>
    </source>
</evidence>
<feature type="active site" description="Proton donor/acceptor" evidence="7">
    <location>
        <position position="380"/>
    </location>
</feature>
<keyword evidence="10" id="KW-1185">Reference proteome</keyword>
<dbReference type="Pfam" id="PF00246">
    <property type="entry name" value="Peptidase_M14"/>
    <property type="match status" value="1"/>
</dbReference>
<evidence type="ECO:0000256" key="6">
    <source>
        <dbReference type="ARBA" id="ARBA00023049"/>
    </source>
</evidence>
<dbReference type="PROSITE" id="PS52035">
    <property type="entry name" value="PEPTIDASE_M14"/>
    <property type="match status" value="1"/>
</dbReference>
<dbReference type="Proteomes" id="UP001158576">
    <property type="component" value="Chromosome 2"/>
</dbReference>